<dbReference type="SUPFAM" id="SSF52738">
    <property type="entry name" value="Methylesterase CheB, C-terminal domain"/>
    <property type="match status" value="1"/>
</dbReference>
<gene>
    <name evidence="13" type="ORF">SS37A_39890</name>
</gene>
<dbReference type="InterPro" id="IPR035965">
    <property type="entry name" value="PAS-like_dom_sf"/>
</dbReference>
<dbReference type="SMART" id="SM00086">
    <property type="entry name" value="PAC"/>
    <property type="match status" value="2"/>
</dbReference>
<dbReference type="PROSITE" id="PS50112">
    <property type="entry name" value="PAS"/>
    <property type="match status" value="1"/>
</dbReference>
<feature type="domain" description="PAS" evidence="9">
    <location>
        <begin position="836"/>
        <end position="906"/>
    </location>
</feature>
<evidence type="ECO:0000256" key="6">
    <source>
        <dbReference type="SAM" id="Coils"/>
    </source>
</evidence>
<dbReference type="Gene3D" id="3.40.50.2300">
    <property type="match status" value="1"/>
</dbReference>
<feature type="domain" description="Response regulatory" evidence="8">
    <location>
        <begin position="1220"/>
        <end position="1336"/>
    </location>
</feature>
<dbReference type="InterPro" id="IPR005467">
    <property type="entry name" value="His_kinase_dom"/>
</dbReference>
<protein>
    <recommendedName>
        <fullName evidence="2">histidine kinase</fullName>
        <ecNumber evidence="2">2.7.13.3</ecNumber>
    </recommendedName>
</protein>
<feature type="active site" evidence="4">
    <location>
        <position position="17"/>
    </location>
</feature>
<dbReference type="EC" id="2.7.13.3" evidence="2"/>
<dbReference type="Gene3D" id="3.40.50.150">
    <property type="entry name" value="Vaccinia Virus protein VP39"/>
    <property type="match status" value="1"/>
</dbReference>
<evidence type="ECO:0000259" key="11">
    <source>
        <dbReference type="PROSITE" id="PS50122"/>
    </source>
</evidence>
<dbReference type="SMART" id="SM00091">
    <property type="entry name" value="PAS"/>
    <property type="match status" value="3"/>
</dbReference>
<evidence type="ECO:0000256" key="3">
    <source>
        <dbReference type="ARBA" id="ARBA00022500"/>
    </source>
</evidence>
<evidence type="ECO:0000256" key="4">
    <source>
        <dbReference type="PROSITE-ProRule" id="PRU00050"/>
    </source>
</evidence>
<evidence type="ECO:0000256" key="5">
    <source>
        <dbReference type="PROSITE-ProRule" id="PRU00169"/>
    </source>
</evidence>
<name>A0ABM8EEI2_9HYPH</name>
<dbReference type="EMBL" id="AP027144">
    <property type="protein sequence ID" value="BDV36459.1"/>
    <property type="molecule type" value="Genomic_DNA"/>
</dbReference>
<keyword evidence="14" id="KW-1185">Reference proteome</keyword>
<dbReference type="SMART" id="SM00448">
    <property type="entry name" value="REC"/>
    <property type="match status" value="1"/>
</dbReference>
<dbReference type="InterPro" id="IPR036097">
    <property type="entry name" value="HisK_dim/P_sf"/>
</dbReference>
<evidence type="ECO:0000259" key="10">
    <source>
        <dbReference type="PROSITE" id="PS50113"/>
    </source>
</evidence>
<dbReference type="Pfam" id="PF00512">
    <property type="entry name" value="HisKA"/>
    <property type="match status" value="1"/>
</dbReference>
<dbReference type="InterPro" id="IPR001610">
    <property type="entry name" value="PAC"/>
</dbReference>
<feature type="active site" evidence="4">
    <location>
        <position position="136"/>
    </location>
</feature>
<dbReference type="Pfam" id="PF13596">
    <property type="entry name" value="PAS_10"/>
    <property type="match status" value="1"/>
</dbReference>
<dbReference type="InterPro" id="IPR022642">
    <property type="entry name" value="CheR_C"/>
</dbReference>
<keyword evidence="4" id="KW-0378">Hydrolase</keyword>
<dbReference type="InterPro" id="IPR035909">
    <property type="entry name" value="CheB_C"/>
</dbReference>
<reference evidence="13 14" key="1">
    <citation type="journal article" date="2023" name="Int. J. Syst. Evol. Microbiol.">
        <title>Methylocystis iwaonis sp. nov., a type II methane-oxidizing bacterium from surface soil of a rice paddy field in Japan, and emended description of the genus Methylocystis (ex Whittenbury et al. 1970) Bowman et al. 1993.</title>
        <authorList>
            <person name="Kaise H."/>
            <person name="Sawadogo J.B."/>
            <person name="Alam M.S."/>
            <person name="Ueno C."/>
            <person name="Dianou D."/>
            <person name="Shinjo R."/>
            <person name="Asakawa S."/>
        </authorList>
    </citation>
    <scope>NUCLEOTIDE SEQUENCE [LARGE SCALE GENOMIC DNA]</scope>
    <source>
        <strain evidence="13 14">SS37A-Re</strain>
    </source>
</reference>
<feature type="coiled-coil region" evidence="6">
    <location>
        <begin position="635"/>
        <end position="715"/>
    </location>
</feature>
<dbReference type="PRINTS" id="PR00996">
    <property type="entry name" value="CHERMTFRASE"/>
</dbReference>
<dbReference type="PROSITE" id="PS50113">
    <property type="entry name" value="PAC"/>
    <property type="match status" value="2"/>
</dbReference>
<feature type="domain" description="CheR-type methyltransferase" evidence="12">
    <location>
        <begin position="215"/>
        <end position="476"/>
    </location>
</feature>
<evidence type="ECO:0000259" key="7">
    <source>
        <dbReference type="PROSITE" id="PS50109"/>
    </source>
</evidence>
<dbReference type="PROSITE" id="PS50110">
    <property type="entry name" value="RESPONSE_REGULATORY"/>
    <property type="match status" value="1"/>
</dbReference>
<dbReference type="Gene3D" id="3.40.50.180">
    <property type="entry name" value="Methylesterase CheB, C-terminal domain"/>
    <property type="match status" value="1"/>
</dbReference>
<feature type="domain" description="Histidine kinase" evidence="7">
    <location>
        <begin position="978"/>
        <end position="1197"/>
    </location>
</feature>
<geneLocation type="plasmid" evidence="13 14">
    <name>pSS37A-Re-2</name>
</geneLocation>
<dbReference type="SMART" id="SM00387">
    <property type="entry name" value="HATPase_c"/>
    <property type="match status" value="1"/>
</dbReference>
<dbReference type="Pfam" id="PF01339">
    <property type="entry name" value="CheB_methylest"/>
    <property type="match status" value="1"/>
</dbReference>
<dbReference type="InterPro" id="IPR000700">
    <property type="entry name" value="PAS-assoc_C"/>
</dbReference>
<dbReference type="Gene3D" id="3.30.565.10">
    <property type="entry name" value="Histidine kinase-like ATPase, C-terminal domain"/>
    <property type="match status" value="1"/>
</dbReference>
<dbReference type="SUPFAM" id="SSF52172">
    <property type="entry name" value="CheY-like"/>
    <property type="match status" value="1"/>
</dbReference>
<dbReference type="PROSITE" id="PS50109">
    <property type="entry name" value="HIS_KIN"/>
    <property type="match status" value="1"/>
</dbReference>
<dbReference type="Gene3D" id="1.10.287.130">
    <property type="match status" value="1"/>
</dbReference>
<dbReference type="SMART" id="SM00388">
    <property type="entry name" value="HisKA"/>
    <property type="match status" value="1"/>
</dbReference>
<organism evidence="13 14">
    <name type="scientific">Methylocystis iwaonis</name>
    <dbReference type="NCBI Taxonomy" id="2885079"/>
    <lineage>
        <taxon>Bacteria</taxon>
        <taxon>Pseudomonadati</taxon>
        <taxon>Pseudomonadota</taxon>
        <taxon>Alphaproteobacteria</taxon>
        <taxon>Hyphomicrobiales</taxon>
        <taxon>Methylocystaceae</taxon>
        <taxon>Methylocystis</taxon>
    </lineage>
</organism>
<keyword evidence="5" id="KW-0597">Phosphoprotein</keyword>
<dbReference type="InterPro" id="IPR036890">
    <property type="entry name" value="HATPase_C_sf"/>
</dbReference>
<dbReference type="InterPro" id="IPR001789">
    <property type="entry name" value="Sig_transdc_resp-reg_receiver"/>
</dbReference>
<dbReference type="InterPro" id="IPR050903">
    <property type="entry name" value="Bact_Chemotaxis_MeTrfase"/>
</dbReference>
<feature type="modified residue" description="4-aspartylphosphate" evidence="5">
    <location>
        <position position="1269"/>
    </location>
</feature>
<feature type="active site" evidence="4">
    <location>
        <position position="44"/>
    </location>
</feature>
<accession>A0ABM8EEI2</accession>
<dbReference type="PANTHER" id="PTHR24422">
    <property type="entry name" value="CHEMOTAXIS PROTEIN METHYLTRANSFERASE"/>
    <property type="match status" value="1"/>
</dbReference>
<dbReference type="SUPFAM" id="SSF55785">
    <property type="entry name" value="PYP-like sensor domain (PAS domain)"/>
    <property type="match status" value="2"/>
</dbReference>
<dbReference type="Pfam" id="PF08447">
    <property type="entry name" value="PAS_3"/>
    <property type="match status" value="1"/>
</dbReference>
<dbReference type="Pfam" id="PF03705">
    <property type="entry name" value="CheR_N"/>
    <property type="match status" value="1"/>
</dbReference>
<feature type="domain" description="PAC" evidence="10">
    <location>
        <begin position="785"/>
        <end position="835"/>
    </location>
</feature>
<dbReference type="Pfam" id="PF01739">
    <property type="entry name" value="CheR"/>
    <property type="match status" value="1"/>
</dbReference>
<dbReference type="Pfam" id="PF02518">
    <property type="entry name" value="HATPase_c"/>
    <property type="match status" value="1"/>
</dbReference>
<evidence type="ECO:0000256" key="2">
    <source>
        <dbReference type="ARBA" id="ARBA00012438"/>
    </source>
</evidence>
<dbReference type="SUPFAM" id="SSF47757">
    <property type="entry name" value="Chemotaxis receptor methyltransferase CheR, N-terminal domain"/>
    <property type="match status" value="1"/>
</dbReference>
<dbReference type="CDD" id="cd16434">
    <property type="entry name" value="CheB-CheR_fusion"/>
    <property type="match status" value="1"/>
</dbReference>
<evidence type="ECO:0000259" key="9">
    <source>
        <dbReference type="PROSITE" id="PS50112"/>
    </source>
</evidence>
<dbReference type="InterPro" id="IPR022641">
    <property type="entry name" value="CheR_N"/>
</dbReference>
<dbReference type="InterPro" id="IPR003594">
    <property type="entry name" value="HATPase_dom"/>
</dbReference>
<comment type="catalytic activity">
    <reaction evidence="1">
        <text>ATP + protein L-histidine = ADP + protein N-phospho-L-histidine.</text>
        <dbReference type="EC" id="2.7.13.3"/>
    </reaction>
</comment>
<dbReference type="SUPFAM" id="SSF53335">
    <property type="entry name" value="S-adenosyl-L-methionine-dependent methyltransferases"/>
    <property type="match status" value="1"/>
</dbReference>
<dbReference type="InterPro" id="IPR029063">
    <property type="entry name" value="SAM-dependent_MTases_sf"/>
</dbReference>
<dbReference type="NCBIfam" id="TIGR00229">
    <property type="entry name" value="sensory_box"/>
    <property type="match status" value="1"/>
</dbReference>
<evidence type="ECO:0000256" key="1">
    <source>
        <dbReference type="ARBA" id="ARBA00000085"/>
    </source>
</evidence>
<dbReference type="InterPro" id="IPR000014">
    <property type="entry name" value="PAS"/>
</dbReference>
<evidence type="ECO:0000313" key="14">
    <source>
        <dbReference type="Proteomes" id="UP001317629"/>
    </source>
</evidence>
<dbReference type="InterPro" id="IPR011006">
    <property type="entry name" value="CheY-like_superfamily"/>
</dbReference>
<keyword evidence="6" id="KW-0175">Coiled coil</keyword>
<dbReference type="CDD" id="cd00130">
    <property type="entry name" value="PAS"/>
    <property type="match status" value="1"/>
</dbReference>
<dbReference type="InterPro" id="IPR003661">
    <property type="entry name" value="HisK_dim/P_dom"/>
</dbReference>
<dbReference type="InterPro" id="IPR013655">
    <property type="entry name" value="PAS_fold_3"/>
</dbReference>
<evidence type="ECO:0000259" key="8">
    <source>
        <dbReference type="PROSITE" id="PS50110"/>
    </source>
</evidence>
<dbReference type="SUPFAM" id="SSF55874">
    <property type="entry name" value="ATPase domain of HSP90 chaperone/DNA topoisomerase II/histidine kinase"/>
    <property type="match status" value="1"/>
</dbReference>
<dbReference type="Proteomes" id="UP001317629">
    <property type="component" value="Plasmid pSS37A-Re-2"/>
</dbReference>
<feature type="domain" description="PAC" evidence="10">
    <location>
        <begin position="909"/>
        <end position="961"/>
    </location>
</feature>
<dbReference type="CDD" id="cd00082">
    <property type="entry name" value="HisKA"/>
    <property type="match status" value="1"/>
</dbReference>
<dbReference type="SMART" id="SM00138">
    <property type="entry name" value="MeTrc"/>
    <property type="match status" value="1"/>
</dbReference>
<keyword evidence="13" id="KW-0614">Plasmid</keyword>
<dbReference type="RefSeq" id="WP_281932571.1">
    <property type="nucleotide sequence ID" value="NZ_AP027144.1"/>
</dbReference>
<dbReference type="SUPFAM" id="SSF47384">
    <property type="entry name" value="Homodimeric domain of signal transducing histidine kinase"/>
    <property type="match status" value="1"/>
</dbReference>
<keyword evidence="3 4" id="KW-0145">Chemotaxis</keyword>
<evidence type="ECO:0000313" key="13">
    <source>
        <dbReference type="EMBL" id="BDV36459.1"/>
    </source>
</evidence>
<proteinExistence type="predicted"/>
<dbReference type="CDD" id="cd17580">
    <property type="entry name" value="REC_2_DhkD-like"/>
    <property type="match status" value="1"/>
</dbReference>
<dbReference type="PANTHER" id="PTHR24422:SF27">
    <property type="entry name" value="PROTEIN-GLUTAMATE O-METHYLTRANSFERASE"/>
    <property type="match status" value="1"/>
</dbReference>
<evidence type="ECO:0000259" key="12">
    <source>
        <dbReference type="PROSITE" id="PS50123"/>
    </source>
</evidence>
<sequence length="1340" mass="150143">MSDIVTEPLLFVGIGASAGGLDALKTLLPALPGDSGIVFVIVVHLSPDQPSLMAEVLTPFSPMPITQVAEELVVEPNHIYVIPPGKDLSFVDGRLRPSKIDRRKQERSAIDHFFETMAKVHSDRCVGVILSGTGADGSYGVRIIKEFGGFTIAQEPSESQFGSMPQSAIATGLVDLVLPVEEMPAHIMRLATTRPRIELPDSPDAIEKHSDRQFLQEILTEVRARTNIDFSQYKHSTVARRIRRRMQLNQKELLEDYLQFLRSDPYEASLLAEEFLITVTQFFRDADVFVYLQKEIVPELFKGKTSADTIRVWSVGCATGEEAYSLAMLLLEHAGLVTDPPRIEIFATDLHEPSLRLARDGYYPESIDVEIPPERLRRFFVKEDSGYRIRKEVREVVVFAVHNLLRDPPFSRLHLIVCRNLLIYLQRNLQHDVIDLFHYALRPEGLLLLGPSESMDRGGLFHLESKQHCLYRRRNVPAPEPKLPVFPQTLRRYGSVEAANSRVEGAGSYGVLHQKIVERFAPPSILVDQDFRLVHASERAGRYLRIPGGELSGSVFRLAREELCVELRAALHAAVEHGESRRTGPIPIQIEGRPKQVVLYVQPSTGADLGNLNMVIFLESEASEGVPAVPLSQDAAEARAELEETKDRLHTVIEQYETSQEEMRATNEELQSVNEELRSTMEELETSKEELQSMNEELQTVNQENRDKVEALSQLTSDLQNLMAATEIATLFLDKDLRIMRATPRAQGLLNIRTSDQGRPFAELRHGFGYDVLDQDAMRVLETLTPVEREIQSRGGEWYLSRVNPYRSSSDEAQGVVITLVDITQLKKVEFDARNSEEIFRVLVAAYAQTVWTADAEGKVVEDSPSWRAFTGQSAMERRGEGWLDAVHPDDRTAFLSEWRRRMKTHQPLEAEFRMRQKSGDWRWTQIRAAPLSSETGALRGWVCMNTDITEKRLAENSRREAEMLREADRRKDEFLAMLGHELRNPLTPLRNALAIIERRLPQDPEFRRLEEICERQLTHLARLVDDLLDIAKIRSGEGMNLTKERVDLGEVLKAALSTVKSSIDQRGQELAIEQDSQPLFVDGDEVRLVQILTNLLDNANKYTQEKGRIWVALRRDGGDAFLSVADNGIGIAAETLPQVFNFFMRADPSSQNRIGGLGLGLSLVQRLVELHGGSVIARSEGPGKGAEFIVRLPLSNSGEEKVEPPRGGSIADKPGVARRILLVEDNSDVAETLKCVLELDGHQVFLARDGQSALKTAAEKRPDIVLLDIGLPDITGYEVARHLRADPATANATLMAITGHGTPSDVTHAKEAGIDHHLVKPVEISALLALINDVQPTRR</sequence>
<dbReference type="Pfam" id="PF00072">
    <property type="entry name" value="Response_reg"/>
    <property type="match status" value="1"/>
</dbReference>
<dbReference type="InterPro" id="IPR000780">
    <property type="entry name" value="CheR_MeTrfase"/>
</dbReference>
<dbReference type="PROSITE" id="PS50122">
    <property type="entry name" value="CHEB"/>
    <property type="match status" value="1"/>
</dbReference>
<dbReference type="InterPro" id="IPR000673">
    <property type="entry name" value="Sig_transdc_resp-reg_Me-estase"/>
</dbReference>
<dbReference type="PROSITE" id="PS50123">
    <property type="entry name" value="CHER"/>
    <property type="match status" value="1"/>
</dbReference>
<dbReference type="CDD" id="cd00075">
    <property type="entry name" value="HATPase"/>
    <property type="match status" value="1"/>
</dbReference>
<feature type="domain" description="CheB-type methylesterase" evidence="11">
    <location>
        <begin position="8"/>
        <end position="194"/>
    </location>
</feature>
<dbReference type="Gene3D" id="3.30.450.20">
    <property type="entry name" value="PAS domain"/>
    <property type="match status" value="2"/>
</dbReference>